<feature type="domain" description="RING-type" evidence="5">
    <location>
        <begin position="34"/>
        <end position="72"/>
    </location>
</feature>
<dbReference type="InterPro" id="IPR017907">
    <property type="entry name" value="Znf_RING_CS"/>
</dbReference>
<name>A0A9J6FSP9_HAELO</name>
<evidence type="ECO:0000256" key="4">
    <source>
        <dbReference type="PROSITE-ProRule" id="PRU00175"/>
    </source>
</evidence>
<dbReference type="SUPFAM" id="SSF57850">
    <property type="entry name" value="RING/U-box"/>
    <property type="match status" value="1"/>
</dbReference>
<keyword evidence="3" id="KW-0862">Zinc</keyword>
<comment type="caution">
    <text evidence="6">The sequence shown here is derived from an EMBL/GenBank/DDBJ whole genome shotgun (WGS) entry which is preliminary data.</text>
</comment>
<dbReference type="GO" id="GO:0008270">
    <property type="term" value="F:zinc ion binding"/>
    <property type="evidence" value="ECO:0007669"/>
    <property type="project" value="UniProtKB-KW"/>
</dbReference>
<dbReference type="EMBL" id="JABSTR010000003">
    <property type="protein sequence ID" value="KAH9365855.1"/>
    <property type="molecule type" value="Genomic_DNA"/>
</dbReference>
<evidence type="ECO:0000256" key="2">
    <source>
        <dbReference type="ARBA" id="ARBA00022771"/>
    </source>
</evidence>
<dbReference type="InterPro" id="IPR013083">
    <property type="entry name" value="Znf_RING/FYVE/PHD"/>
</dbReference>
<dbReference type="PROSITE" id="PS00518">
    <property type="entry name" value="ZF_RING_1"/>
    <property type="match status" value="1"/>
</dbReference>
<keyword evidence="2 4" id="KW-0863">Zinc-finger</keyword>
<evidence type="ECO:0000259" key="5">
    <source>
        <dbReference type="PROSITE" id="PS50089"/>
    </source>
</evidence>
<evidence type="ECO:0000313" key="6">
    <source>
        <dbReference type="EMBL" id="KAH9365855.1"/>
    </source>
</evidence>
<protein>
    <recommendedName>
        <fullName evidence="5">RING-type domain-containing protein</fullName>
    </recommendedName>
</protein>
<proteinExistence type="predicted"/>
<dbReference type="Proteomes" id="UP000821853">
    <property type="component" value="Unassembled WGS sequence"/>
</dbReference>
<reference evidence="6 7" key="1">
    <citation type="journal article" date="2020" name="Cell">
        <title>Large-Scale Comparative Analyses of Tick Genomes Elucidate Their Genetic Diversity and Vector Capacities.</title>
        <authorList>
            <consortium name="Tick Genome and Microbiome Consortium (TIGMIC)"/>
            <person name="Jia N."/>
            <person name="Wang J."/>
            <person name="Shi W."/>
            <person name="Du L."/>
            <person name="Sun Y."/>
            <person name="Zhan W."/>
            <person name="Jiang J.F."/>
            <person name="Wang Q."/>
            <person name="Zhang B."/>
            <person name="Ji P."/>
            <person name="Bell-Sakyi L."/>
            <person name="Cui X.M."/>
            <person name="Yuan T.T."/>
            <person name="Jiang B.G."/>
            <person name="Yang W.F."/>
            <person name="Lam T.T."/>
            <person name="Chang Q.C."/>
            <person name="Ding S.J."/>
            <person name="Wang X.J."/>
            <person name="Zhu J.G."/>
            <person name="Ruan X.D."/>
            <person name="Zhao L."/>
            <person name="Wei J.T."/>
            <person name="Ye R.Z."/>
            <person name="Que T.C."/>
            <person name="Du C.H."/>
            <person name="Zhou Y.H."/>
            <person name="Cheng J.X."/>
            <person name="Dai P.F."/>
            <person name="Guo W.B."/>
            <person name="Han X.H."/>
            <person name="Huang E.J."/>
            <person name="Li L.F."/>
            <person name="Wei W."/>
            <person name="Gao Y.C."/>
            <person name="Liu J.Z."/>
            <person name="Shao H.Z."/>
            <person name="Wang X."/>
            <person name="Wang C.C."/>
            <person name="Yang T.C."/>
            <person name="Huo Q.B."/>
            <person name="Li W."/>
            <person name="Chen H.Y."/>
            <person name="Chen S.E."/>
            <person name="Zhou L.G."/>
            <person name="Ni X.B."/>
            <person name="Tian J.H."/>
            <person name="Sheng Y."/>
            <person name="Liu T."/>
            <person name="Pan Y.S."/>
            <person name="Xia L.Y."/>
            <person name="Li J."/>
            <person name="Zhao F."/>
            <person name="Cao W.C."/>
        </authorList>
    </citation>
    <scope>NUCLEOTIDE SEQUENCE [LARGE SCALE GENOMIC DNA]</scope>
    <source>
        <strain evidence="6">HaeL-2018</strain>
    </source>
</reference>
<dbReference type="Pfam" id="PF00097">
    <property type="entry name" value="zf-C3HC4"/>
    <property type="match status" value="1"/>
</dbReference>
<accession>A0A9J6FSP9</accession>
<evidence type="ECO:0000313" key="7">
    <source>
        <dbReference type="Proteomes" id="UP000821853"/>
    </source>
</evidence>
<keyword evidence="7" id="KW-1185">Reference proteome</keyword>
<dbReference type="AlphaFoldDB" id="A0A9J6FSP9"/>
<dbReference type="InterPro" id="IPR001841">
    <property type="entry name" value="Znf_RING"/>
</dbReference>
<dbReference type="OrthoDB" id="10450861at2759"/>
<dbReference type="CDD" id="cd16449">
    <property type="entry name" value="RING-HC"/>
    <property type="match status" value="1"/>
</dbReference>
<sequence>MAHGRQEFALVGYSEDLERKPLKFLDPIPPSRICGACGNIPRLTYTLVCGHTFCEACYQSCAATSECVCPLDGDACGRDDVTRKEYPAEQLLRRKVSTQGCGRIHD</sequence>
<evidence type="ECO:0000256" key="1">
    <source>
        <dbReference type="ARBA" id="ARBA00022723"/>
    </source>
</evidence>
<dbReference type="VEuPathDB" id="VectorBase:HLOH_059664"/>
<dbReference type="Gene3D" id="3.30.40.10">
    <property type="entry name" value="Zinc/RING finger domain, C3HC4 (zinc finger)"/>
    <property type="match status" value="1"/>
</dbReference>
<dbReference type="InterPro" id="IPR018957">
    <property type="entry name" value="Znf_C3HC4_RING-type"/>
</dbReference>
<evidence type="ECO:0000256" key="3">
    <source>
        <dbReference type="ARBA" id="ARBA00022833"/>
    </source>
</evidence>
<dbReference type="PROSITE" id="PS50089">
    <property type="entry name" value="ZF_RING_2"/>
    <property type="match status" value="1"/>
</dbReference>
<organism evidence="6 7">
    <name type="scientific">Haemaphysalis longicornis</name>
    <name type="common">Bush tick</name>
    <dbReference type="NCBI Taxonomy" id="44386"/>
    <lineage>
        <taxon>Eukaryota</taxon>
        <taxon>Metazoa</taxon>
        <taxon>Ecdysozoa</taxon>
        <taxon>Arthropoda</taxon>
        <taxon>Chelicerata</taxon>
        <taxon>Arachnida</taxon>
        <taxon>Acari</taxon>
        <taxon>Parasitiformes</taxon>
        <taxon>Ixodida</taxon>
        <taxon>Ixodoidea</taxon>
        <taxon>Ixodidae</taxon>
        <taxon>Haemaphysalinae</taxon>
        <taxon>Haemaphysalis</taxon>
    </lineage>
</organism>
<keyword evidence="1" id="KW-0479">Metal-binding</keyword>
<gene>
    <name evidence="6" type="ORF">HPB48_021374</name>
</gene>